<dbReference type="Pfam" id="PF00650">
    <property type="entry name" value="CRAL_TRIO"/>
    <property type="match status" value="1"/>
</dbReference>
<dbReference type="InterPro" id="IPR036865">
    <property type="entry name" value="CRAL-TRIO_dom_sf"/>
</dbReference>
<dbReference type="Proteomes" id="UP000827092">
    <property type="component" value="Unassembled WGS sequence"/>
</dbReference>
<comment type="caution">
    <text evidence="2">The sequence shown here is derived from an EMBL/GenBank/DDBJ whole genome shotgun (WGS) entry which is preliminary data.</text>
</comment>
<evidence type="ECO:0000313" key="2">
    <source>
        <dbReference type="EMBL" id="KAG8193129.1"/>
    </source>
</evidence>
<gene>
    <name evidence="2" type="ORF">JTE90_004952</name>
</gene>
<sequence length="311" mass="36474">MLIPDPKTARIGEELLPFDIGYLPELYQKKAEVELHETPEKIIQCTKQLRELAKSDDLLKDTDFNDEILVQYLRMRKYDVDRALATLHDAAKFVRKYPENFCNFKFEETVKAMTQNIITFLPWRCQDGCTLLLVELDKWKLDNFSVRETKQMIVVVLFQALQMHPMTQVNGFKVIFDVKMTSLRLIKVLTPQNMWMLYHGTQECIPGRFKGIHIVNDSIVFKTAWLIIKHFFSEKLKKRHFFSEKLKKRIRFHSSPKGLLDHFPKSVLPISYAGELEDYQKGQITWLKKAMAPEMLDQMGGGLLKNLEKLC</sequence>
<dbReference type="PROSITE" id="PS50191">
    <property type="entry name" value="CRAL_TRIO"/>
    <property type="match status" value="1"/>
</dbReference>
<dbReference type="PRINTS" id="PR00180">
    <property type="entry name" value="CRETINALDHBP"/>
</dbReference>
<dbReference type="GO" id="GO:0016020">
    <property type="term" value="C:membrane"/>
    <property type="evidence" value="ECO:0007669"/>
    <property type="project" value="TreeGrafter"/>
</dbReference>
<dbReference type="InterPro" id="IPR036273">
    <property type="entry name" value="CRAL/TRIO_N_dom_sf"/>
</dbReference>
<organism evidence="2 3">
    <name type="scientific">Oedothorax gibbosus</name>
    <dbReference type="NCBI Taxonomy" id="931172"/>
    <lineage>
        <taxon>Eukaryota</taxon>
        <taxon>Metazoa</taxon>
        <taxon>Ecdysozoa</taxon>
        <taxon>Arthropoda</taxon>
        <taxon>Chelicerata</taxon>
        <taxon>Arachnida</taxon>
        <taxon>Araneae</taxon>
        <taxon>Araneomorphae</taxon>
        <taxon>Entelegynae</taxon>
        <taxon>Araneoidea</taxon>
        <taxon>Linyphiidae</taxon>
        <taxon>Erigoninae</taxon>
        <taxon>Oedothorax</taxon>
    </lineage>
</organism>
<dbReference type="Gene3D" id="1.10.8.20">
    <property type="entry name" value="N-terminal domain of phosphatidylinositol transfer protein sec14p"/>
    <property type="match status" value="1"/>
</dbReference>
<dbReference type="SUPFAM" id="SSF52087">
    <property type="entry name" value="CRAL/TRIO domain"/>
    <property type="match status" value="1"/>
</dbReference>
<proteinExistence type="predicted"/>
<dbReference type="PANTHER" id="PTHR10174">
    <property type="entry name" value="ALPHA-TOCOPHEROL TRANSFER PROTEIN-RELATED"/>
    <property type="match status" value="1"/>
</dbReference>
<keyword evidence="3" id="KW-1185">Reference proteome</keyword>
<dbReference type="GO" id="GO:1902936">
    <property type="term" value="F:phosphatidylinositol bisphosphate binding"/>
    <property type="evidence" value="ECO:0007669"/>
    <property type="project" value="TreeGrafter"/>
</dbReference>
<feature type="domain" description="CRAL-TRIO" evidence="1">
    <location>
        <begin position="108"/>
        <end position="280"/>
    </location>
</feature>
<dbReference type="Gene3D" id="3.40.525.10">
    <property type="entry name" value="CRAL-TRIO lipid binding domain"/>
    <property type="match status" value="1"/>
</dbReference>
<dbReference type="AlphaFoldDB" id="A0AAV6V929"/>
<reference evidence="2 3" key="1">
    <citation type="journal article" date="2022" name="Nat. Ecol. Evol.">
        <title>A masculinizing supergene underlies an exaggerated male reproductive morph in a spider.</title>
        <authorList>
            <person name="Hendrickx F."/>
            <person name="De Corte Z."/>
            <person name="Sonet G."/>
            <person name="Van Belleghem S.M."/>
            <person name="Kostlbacher S."/>
            <person name="Vangestel C."/>
        </authorList>
    </citation>
    <scope>NUCLEOTIDE SEQUENCE [LARGE SCALE GENOMIC DNA]</scope>
    <source>
        <strain evidence="2">W744_W776</strain>
    </source>
</reference>
<protein>
    <recommendedName>
        <fullName evidence="1">CRAL-TRIO domain-containing protein</fullName>
    </recommendedName>
</protein>
<evidence type="ECO:0000313" key="3">
    <source>
        <dbReference type="Proteomes" id="UP000827092"/>
    </source>
</evidence>
<dbReference type="EMBL" id="JAFNEN010000129">
    <property type="protein sequence ID" value="KAG8193129.1"/>
    <property type="molecule type" value="Genomic_DNA"/>
</dbReference>
<accession>A0AAV6V929</accession>
<dbReference type="PANTHER" id="PTHR10174:SF208">
    <property type="entry name" value="CRAL-TRIO DOMAIN-CONTAINING PROTEIN DDB_G0278031"/>
    <property type="match status" value="1"/>
</dbReference>
<evidence type="ECO:0000259" key="1">
    <source>
        <dbReference type="PROSITE" id="PS50191"/>
    </source>
</evidence>
<name>A0AAV6V929_9ARAC</name>
<dbReference type="CDD" id="cd00170">
    <property type="entry name" value="SEC14"/>
    <property type="match status" value="1"/>
</dbReference>
<dbReference type="SUPFAM" id="SSF46938">
    <property type="entry name" value="CRAL/TRIO N-terminal domain"/>
    <property type="match status" value="1"/>
</dbReference>
<dbReference type="InterPro" id="IPR001251">
    <property type="entry name" value="CRAL-TRIO_dom"/>
</dbReference>